<evidence type="ECO:0000313" key="3">
    <source>
        <dbReference type="Proteomes" id="UP000009011"/>
    </source>
</evidence>
<dbReference type="EMBL" id="CP003557">
    <property type="protein sequence ID" value="AFN73961.1"/>
    <property type="molecule type" value="Genomic_DNA"/>
</dbReference>
<evidence type="ECO:0000256" key="1">
    <source>
        <dbReference type="SAM" id="SignalP"/>
    </source>
</evidence>
<sequence length="147" mass="16615">MLKIIRRVMKKLSLLILLALVIFACDKPANFELTNAEVFAYLVDGGWEINATCIAKGFDQEKSNGVYIARLSYTVDLITPDNKKLEYIDEGLVDKSSGEEIEYLQIESQFQIDSTFSEGNYKIVINAQDDNTQKSASVEKEFTISRD</sequence>
<dbReference type="PROSITE" id="PS51257">
    <property type="entry name" value="PROKAR_LIPOPROTEIN"/>
    <property type="match status" value="1"/>
</dbReference>
<dbReference type="KEGG" id="mro:MROS_0719"/>
<feature type="signal peptide" evidence="1">
    <location>
        <begin position="1"/>
        <end position="24"/>
    </location>
</feature>
<feature type="chain" id="PRO_5003707560" description="Lipoprotein" evidence="1">
    <location>
        <begin position="25"/>
        <end position="147"/>
    </location>
</feature>
<protein>
    <recommendedName>
        <fullName evidence="4">Lipoprotein</fullName>
    </recommendedName>
</protein>
<dbReference type="HOGENOM" id="CLU_1822709_0_0_10"/>
<dbReference type="Proteomes" id="UP000009011">
    <property type="component" value="Chromosome"/>
</dbReference>
<evidence type="ECO:0000313" key="2">
    <source>
        <dbReference type="EMBL" id="AFN73961.1"/>
    </source>
</evidence>
<accession>I7A223</accession>
<keyword evidence="1" id="KW-0732">Signal</keyword>
<name>I7A223_MELRP</name>
<reference evidence="2 3" key="1">
    <citation type="journal article" date="2013" name="PLoS ONE">
        <title>Genomic analysis of Melioribacter roseus, facultatively anaerobic organotrophic bacterium representing a novel deep lineage within Bacteriodetes/Chlorobi group.</title>
        <authorList>
            <person name="Kadnikov V.V."/>
            <person name="Mardanov A.V."/>
            <person name="Podosokorskaya O.A."/>
            <person name="Gavrilov S.N."/>
            <person name="Kublanov I.V."/>
            <person name="Beletsky A.V."/>
            <person name="Bonch-Osmolovskaya E.A."/>
            <person name="Ravin N.V."/>
        </authorList>
    </citation>
    <scope>NUCLEOTIDE SEQUENCE [LARGE SCALE GENOMIC DNA]</scope>
    <source>
        <strain evidence="3">JCM 17771 / P3M-2</strain>
    </source>
</reference>
<gene>
    <name evidence="2" type="ordered locus">MROS_0719</name>
</gene>
<keyword evidence="3" id="KW-1185">Reference proteome</keyword>
<dbReference type="STRING" id="1191523.MROS_0719"/>
<proteinExistence type="predicted"/>
<dbReference type="AlphaFoldDB" id="I7A223"/>
<organism evidence="2 3">
    <name type="scientific">Melioribacter roseus (strain DSM 23840 / JCM 17771 / VKM B-2668 / P3M-2)</name>
    <dbReference type="NCBI Taxonomy" id="1191523"/>
    <lineage>
        <taxon>Bacteria</taxon>
        <taxon>Pseudomonadati</taxon>
        <taxon>Ignavibacteriota</taxon>
        <taxon>Ignavibacteria</taxon>
        <taxon>Ignavibacteriales</taxon>
        <taxon>Melioribacteraceae</taxon>
        <taxon>Melioribacter</taxon>
    </lineage>
</organism>
<evidence type="ECO:0008006" key="4">
    <source>
        <dbReference type="Google" id="ProtNLM"/>
    </source>
</evidence>